<evidence type="ECO:0000313" key="3">
    <source>
        <dbReference type="EMBL" id="MBO8448683.1"/>
    </source>
</evidence>
<dbReference type="SUPFAM" id="SSF64182">
    <property type="entry name" value="DHH phosphoesterases"/>
    <property type="match status" value="1"/>
</dbReference>
<feature type="domain" description="DHHA1" evidence="2">
    <location>
        <begin position="254"/>
        <end position="327"/>
    </location>
</feature>
<dbReference type="InterPro" id="IPR051319">
    <property type="entry name" value="Oligoribo/pAp-PDE_c-di-AMP_PDE"/>
</dbReference>
<proteinExistence type="predicted"/>
<name>A0A9D9HFW0_9BACT</name>
<dbReference type="GO" id="GO:0003676">
    <property type="term" value="F:nucleic acid binding"/>
    <property type="evidence" value="ECO:0007669"/>
    <property type="project" value="InterPro"/>
</dbReference>
<dbReference type="AlphaFoldDB" id="A0A9D9HFW0"/>
<comment type="caution">
    <text evidence="3">The sequence shown here is derived from an EMBL/GenBank/DDBJ whole genome shotgun (WGS) entry which is preliminary data.</text>
</comment>
<reference evidence="3" key="1">
    <citation type="submission" date="2020-10" db="EMBL/GenBank/DDBJ databases">
        <authorList>
            <person name="Gilroy R."/>
        </authorList>
    </citation>
    <scope>NUCLEOTIDE SEQUENCE</scope>
    <source>
        <strain evidence="3">20514</strain>
    </source>
</reference>
<dbReference type="EMBL" id="JADIMQ010000078">
    <property type="protein sequence ID" value="MBO8448683.1"/>
    <property type="molecule type" value="Genomic_DNA"/>
</dbReference>
<dbReference type="InterPro" id="IPR003156">
    <property type="entry name" value="DHHA1_dom"/>
</dbReference>
<sequence>MTDIPSQSVAGTVSSIKEAERITIVTHTHPDGDAMGSSAGLYHYLRALGKEVCIAINDRHPGSLSFLTSGMEEDVAVYGEQPEATVGRIMDSGLVFCLDMNSFDRAESLGKVLKGAGCRKILIDHHLNPSKEEFDIIFSETGISSTSELLYYILLSLPWTEGKAENLPARTAEALMAGMTTDTNNFANSVYPSTFRMASELLAAGTDRDGIISRLYHNYRENRFRLQGELLKDNLRITSDGVAYMIIDKALAGRYDIQDGETEGFVNLPLGIGKVRMSLLLKEEDDRFRVSIRSRKGVSANMCASMYFNGGGHELAAGGRLVKGQDIPAEAGAAEIARYVESRTAEFFRQKK</sequence>
<dbReference type="InterPro" id="IPR038763">
    <property type="entry name" value="DHH_sf"/>
</dbReference>
<protein>
    <submittedName>
        <fullName evidence="3">Bifunctional oligoribonuclease/PAP phosphatase NrnA</fullName>
    </submittedName>
</protein>
<dbReference type="InterPro" id="IPR001667">
    <property type="entry name" value="DDH_dom"/>
</dbReference>
<gene>
    <name evidence="3" type="ORF">IAC29_05365</name>
</gene>
<dbReference type="PANTHER" id="PTHR47618:SF1">
    <property type="entry name" value="BIFUNCTIONAL OLIGORIBONUCLEASE AND PAP PHOSPHATASE NRNA"/>
    <property type="match status" value="1"/>
</dbReference>
<dbReference type="Pfam" id="PF02272">
    <property type="entry name" value="DHHA1"/>
    <property type="match status" value="1"/>
</dbReference>
<accession>A0A9D9HFW0</accession>
<dbReference type="Proteomes" id="UP000810252">
    <property type="component" value="Unassembled WGS sequence"/>
</dbReference>
<evidence type="ECO:0000259" key="2">
    <source>
        <dbReference type="Pfam" id="PF02272"/>
    </source>
</evidence>
<evidence type="ECO:0000313" key="4">
    <source>
        <dbReference type="Proteomes" id="UP000810252"/>
    </source>
</evidence>
<dbReference type="Gene3D" id="3.10.310.30">
    <property type="match status" value="1"/>
</dbReference>
<organism evidence="3 4">
    <name type="scientific">Candidatus Cryptobacteroides merdigallinarum</name>
    <dbReference type="NCBI Taxonomy" id="2840770"/>
    <lineage>
        <taxon>Bacteria</taxon>
        <taxon>Pseudomonadati</taxon>
        <taxon>Bacteroidota</taxon>
        <taxon>Bacteroidia</taxon>
        <taxon>Bacteroidales</taxon>
        <taxon>Candidatus Cryptobacteroides</taxon>
    </lineage>
</organism>
<dbReference type="Gene3D" id="3.90.1640.10">
    <property type="entry name" value="inorganic pyrophosphatase (n-terminal core)"/>
    <property type="match status" value="1"/>
</dbReference>
<dbReference type="PANTHER" id="PTHR47618">
    <property type="entry name" value="BIFUNCTIONAL OLIGORIBONUCLEASE AND PAP PHOSPHATASE NRNA"/>
    <property type="match status" value="1"/>
</dbReference>
<dbReference type="Pfam" id="PF01368">
    <property type="entry name" value="DHH"/>
    <property type="match status" value="1"/>
</dbReference>
<evidence type="ECO:0000259" key="1">
    <source>
        <dbReference type="Pfam" id="PF01368"/>
    </source>
</evidence>
<reference evidence="3" key="2">
    <citation type="journal article" date="2021" name="PeerJ">
        <title>Extensive microbial diversity within the chicken gut microbiome revealed by metagenomics and culture.</title>
        <authorList>
            <person name="Gilroy R."/>
            <person name="Ravi A."/>
            <person name="Getino M."/>
            <person name="Pursley I."/>
            <person name="Horton D.L."/>
            <person name="Alikhan N.F."/>
            <person name="Baker D."/>
            <person name="Gharbi K."/>
            <person name="Hall N."/>
            <person name="Watson M."/>
            <person name="Adriaenssens E.M."/>
            <person name="Foster-Nyarko E."/>
            <person name="Jarju S."/>
            <person name="Secka A."/>
            <person name="Antonio M."/>
            <person name="Oren A."/>
            <person name="Chaudhuri R.R."/>
            <person name="La Ragione R."/>
            <person name="Hildebrand F."/>
            <person name="Pallen M.J."/>
        </authorList>
    </citation>
    <scope>NUCLEOTIDE SEQUENCE</scope>
    <source>
        <strain evidence="3">20514</strain>
    </source>
</reference>
<feature type="domain" description="DDH" evidence="1">
    <location>
        <begin position="21"/>
        <end position="179"/>
    </location>
</feature>